<keyword evidence="3" id="KW-1185">Reference proteome</keyword>
<dbReference type="RefSeq" id="WP_166386839.1">
    <property type="nucleotide sequence ID" value="NZ_BAAATT010000009.1"/>
</dbReference>
<dbReference type="EMBL" id="BONJ01000036">
    <property type="protein sequence ID" value="GIG17895.1"/>
    <property type="molecule type" value="Genomic_DNA"/>
</dbReference>
<feature type="transmembrane region" description="Helical" evidence="1">
    <location>
        <begin position="171"/>
        <end position="190"/>
    </location>
</feature>
<keyword evidence="1" id="KW-0472">Membrane</keyword>
<evidence type="ECO:0000256" key="1">
    <source>
        <dbReference type="SAM" id="Phobius"/>
    </source>
</evidence>
<keyword evidence="1" id="KW-0812">Transmembrane</keyword>
<evidence type="ECO:0000313" key="2">
    <source>
        <dbReference type="EMBL" id="GIG17895.1"/>
    </source>
</evidence>
<evidence type="ECO:0000313" key="3">
    <source>
        <dbReference type="Proteomes" id="UP000660339"/>
    </source>
</evidence>
<gene>
    <name evidence="2" type="ORF">Cme02nite_62270</name>
</gene>
<organism evidence="2 3">
    <name type="scientific">Catellatospora methionotrophica</name>
    <dbReference type="NCBI Taxonomy" id="121620"/>
    <lineage>
        <taxon>Bacteria</taxon>
        <taxon>Bacillati</taxon>
        <taxon>Actinomycetota</taxon>
        <taxon>Actinomycetes</taxon>
        <taxon>Micromonosporales</taxon>
        <taxon>Micromonosporaceae</taxon>
        <taxon>Catellatospora</taxon>
    </lineage>
</organism>
<comment type="caution">
    <text evidence="2">The sequence shown here is derived from an EMBL/GenBank/DDBJ whole genome shotgun (WGS) entry which is preliminary data.</text>
</comment>
<dbReference type="AlphaFoldDB" id="A0A8J3LS44"/>
<protein>
    <submittedName>
        <fullName evidence="2">Uncharacterized protein</fullName>
    </submittedName>
</protein>
<proteinExistence type="predicted"/>
<feature type="transmembrane region" description="Helical" evidence="1">
    <location>
        <begin position="196"/>
        <end position="215"/>
    </location>
</feature>
<dbReference type="Proteomes" id="UP000660339">
    <property type="component" value="Unassembled WGS sequence"/>
</dbReference>
<keyword evidence="1" id="KW-1133">Transmembrane helix</keyword>
<reference evidence="2" key="1">
    <citation type="submission" date="2021-01" db="EMBL/GenBank/DDBJ databases">
        <title>Whole genome shotgun sequence of Catellatospora methionotrophica NBRC 14553.</title>
        <authorList>
            <person name="Komaki H."/>
            <person name="Tamura T."/>
        </authorList>
    </citation>
    <scope>NUCLEOTIDE SEQUENCE</scope>
    <source>
        <strain evidence="2">NBRC 14553</strain>
    </source>
</reference>
<sequence>MAFPAEARRVRDETLLPAARLRALKRCVSAYAPYGYHRTLALLVRAHGRLDRPRAMCAALDTLERSRRHWQATMAALAQLRYRTRRSGRRPPLPYQRHLEREVLGGHGWPGGLPLGSRRAARLARRPVQVAFLVRHGALSPARGDAERQLRAYLSRRDEASLRRRGAVRRALAVCLPLAVAVVVGTAMLIKPWGLTRSQFAAIFTPLGIAVWWLYDVLVDRFGRARGEPQSSQ</sequence>
<accession>A0A8J3LS44</accession>
<name>A0A8J3LS44_9ACTN</name>